<dbReference type="Gene3D" id="3.40.930.10">
    <property type="entry name" value="Mannitol-specific EII, Chain A"/>
    <property type="match status" value="1"/>
</dbReference>
<dbReference type="Pfam" id="PF00359">
    <property type="entry name" value="PTS_EIIA_2"/>
    <property type="match status" value="1"/>
</dbReference>
<evidence type="ECO:0000256" key="6">
    <source>
        <dbReference type="ARBA" id="ARBA00022679"/>
    </source>
</evidence>
<dbReference type="Proteomes" id="UP000269097">
    <property type="component" value="Chromosome"/>
</dbReference>
<reference evidence="13 14" key="1">
    <citation type="submission" date="2018-10" db="EMBL/GenBank/DDBJ databases">
        <title>Genome Sequence of Cohnella sp.</title>
        <authorList>
            <person name="Srinivasan S."/>
            <person name="Kim M.K."/>
        </authorList>
    </citation>
    <scope>NUCLEOTIDE SEQUENCE [LARGE SCALE GENOMIC DNA]</scope>
    <source>
        <strain evidence="13 14">18JY8-7</strain>
    </source>
</reference>
<dbReference type="GO" id="GO:0005886">
    <property type="term" value="C:plasma membrane"/>
    <property type="evidence" value="ECO:0007669"/>
    <property type="project" value="TreeGrafter"/>
</dbReference>
<evidence type="ECO:0000256" key="4">
    <source>
        <dbReference type="ARBA" id="ARBA00022553"/>
    </source>
</evidence>
<feature type="domain" description="PTS EIIA type-2" evidence="12">
    <location>
        <begin position="2"/>
        <end position="142"/>
    </location>
</feature>
<dbReference type="PROSITE" id="PS51094">
    <property type="entry name" value="PTS_EIIA_TYPE_2"/>
    <property type="match status" value="1"/>
</dbReference>
<evidence type="ECO:0000256" key="7">
    <source>
        <dbReference type="ARBA" id="ARBA00022683"/>
    </source>
</evidence>
<dbReference type="CDD" id="cd00211">
    <property type="entry name" value="PTS_IIA_fru"/>
    <property type="match status" value="1"/>
</dbReference>
<keyword evidence="14" id="KW-1185">Reference proteome</keyword>
<evidence type="ECO:0000256" key="8">
    <source>
        <dbReference type="ARBA" id="ARBA00022777"/>
    </source>
</evidence>
<evidence type="ECO:0000259" key="12">
    <source>
        <dbReference type="PROSITE" id="PS51094"/>
    </source>
</evidence>
<evidence type="ECO:0000256" key="2">
    <source>
        <dbReference type="ARBA" id="ARBA00014783"/>
    </source>
</evidence>
<keyword evidence="7" id="KW-0598">Phosphotransferase system</keyword>
<accession>A0A3G3JZ16</accession>
<dbReference type="SUPFAM" id="SSF55804">
    <property type="entry name" value="Phoshotransferase/anion transport protein"/>
    <property type="match status" value="1"/>
</dbReference>
<evidence type="ECO:0000256" key="9">
    <source>
        <dbReference type="ARBA" id="ARBA00029908"/>
    </source>
</evidence>
<dbReference type="EMBL" id="CP033433">
    <property type="protein sequence ID" value="AYQ73496.1"/>
    <property type="molecule type" value="Genomic_DNA"/>
</dbReference>
<keyword evidence="4" id="KW-0597">Phosphoprotein</keyword>
<dbReference type="KEGG" id="coh:EAV92_13460"/>
<organism evidence="13 14">
    <name type="scientific">Cohnella candidum</name>
    <dbReference type="NCBI Taxonomy" id="2674991"/>
    <lineage>
        <taxon>Bacteria</taxon>
        <taxon>Bacillati</taxon>
        <taxon>Bacillota</taxon>
        <taxon>Bacilli</taxon>
        <taxon>Bacillales</taxon>
        <taxon>Paenibacillaceae</taxon>
        <taxon>Cohnella</taxon>
    </lineage>
</organism>
<evidence type="ECO:0000313" key="14">
    <source>
        <dbReference type="Proteomes" id="UP000269097"/>
    </source>
</evidence>
<evidence type="ECO:0000256" key="3">
    <source>
        <dbReference type="ARBA" id="ARBA00022448"/>
    </source>
</evidence>
<sequence length="145" mass="15461">MSILSKEKIKLNVAVQDKFEAIRLAGGLLVEGGHVPPEYVDAMIERENVSSTYLGAGLAMPHGTNEAKGLIRSTGMSVLVLSEGVDFGGDEPARLVIGLAAVGDEHMEVLSSVAMMVSEEADMQRILNASSEEELLKLFEEGMQG</sequence>
<evidence type="ECO:0000256" key="10">
    <source>
        <dbReference type="ARBA" id="ARBA00030956"/>
    </source>
</evidence>
<proteinExistence type="predicted"/>
<comment type="function">
    <text evidence="1">The phosphoenolpyruvate-dependent sugar phosphotransferase system (sugar PTS), a major carbohydrate active transport system, catalyzes the phosphorylation of incoming sugar substrates concomitantly with their translocation across the cell membrane. The enzyme II CmtAB PTS system is involved in D-mannitol transport.</text>
</comment>
<dbReference type="PROSITE" id="PS00372">
    <property type="entry name" value="PTS_EIIA_TYPE_2_HIS"/>
    <property type="match status" value="1"/>
</dbReference>
<keyword evidence="6" id="KW-0808">Transferase</keyword>
<dbReference type="AlphaFoldDB" id="A0A3G3JZ16"/>
<keyword evidence="8" id="KW-0418">Kinase</keyword>
<dbReference type="PANTHER" id="PTHR30181">
    <property type="entry name" value="MANNITOL PERMEASE IIC COMPONENT"/>
    <property type="match status" value="1"/>
</dbReference>
<evidence type="ECO:0000313" key="13">
    <source>
        <dbReference type="EMBL" id="AYQ73496.1"/>
    </source>
</evidence>
<dbReference type="InterPro" id="IPR016152">
    <property type="entry name" value="PTrfase/Anion_transptr"/>
</dbReference>
<dbReference type="GO" id="GO:0090563">
    <property type="term" value="F:protein-phosphocysteine-sugar phosphotransferase activity"/>
    <property type="evidence" value="ECO:0007669"/>
    <property type="project" value="TreeGrafter"/>
</dbReference>
<dbReference type="InterPro" id="IPR002178">
    <property type="entry name" value="PTS_EIIA_type-2_dom"/>
</dbReference>
<dbReference type="GO" id="GO:0016301">
    <property type="term" value="F:kinase activity"/>
    <property type="evidence" value="ECO:0007669"/>
    <property type="project" value="UniProtKB-KW"/>
</dbReference>
<dbReference type="GO" id="GO:0009401">
    <property type="term" value="P:phosphoenolpyruvate-dependent sugar phosphotransferase system"/>
    <property type="evidence" value="ECO:0007669"/>
    <property type="project" value="UniProtKB-KW"/>
</dbReference>
<dbReference type="PANTHER" id="PTHR30181:SF2">
    <property type="entry name" value="PTS SYSTEM MANNITOL-SPECIFIC EIICBA COMPONENT"/>
    <property type="match status" value="1"/>
</dbReference>
<dbReference type="InterPro" id="IPR050893">
    <property type="entry name" value="Sugar_PTS"/>
</dbReference>
<keyword evidence="3" id="KW-0813">Transport</keyword>
<protein>
    <recommendedName>
        <fullName evidence="2">Mannitol-specific phosphotransferase enzyme IIA component</fullName>
    </recommendedName>
    <alternativeName>
        <fullName evidence="10">EIIA</fullName>
    </alternativeName>
    <alternativeName>
        <fullName evidence="11">EIII</fullName>
    </alternativeName>
    <alternativeName>
        <fullName evidence="9">PTS system mannitol-specific EIIA component</fullName>
    </alternativeName>
</protein>
<keyword evidence="5" id="KW-0762">Sugar transport</keyword>
<evidence type="ECO:0000256" key="1">
    <source>
        <dbReference type="ARBA" id="ARBA00002434"/>
    </source>
</evidence>
<name>A0A3G3JZ16_9BACL</name>
<evidence type="ECO:0000256" key="5">
    <source>
        <dbReference type="ARBA" id="ARBA00022597"/>
    </source>
</evidence>
<gene>
    <name evidence="13" type="ORF">EAV92_13460</name>
</gene>
<evidence type="ECO:0000256" key="11">
    <source>
        <dbReference type="ARBA" id="ARBA00030962"/>
    </source>
</evidence>
<dbReference type="RefSeq" id="WP_123041579.1">
    <property type="nucleotide sequence ID" value="NZ_CP033433.1"/>
</dbReference>